<evidence type="ECO:0000313" key="8">
    <source>
        <dbReference type="Proteomes" id="UP000322000"/>
    </source>
</evidence>
<dbReference type="Pfam" id="PF00135">
    <property type="entry name" value="COesterase"/>
    <property type="match status" value="1"/>
</dbReference>
<evidence type="ECO:0000256" key="1">
    <source>
        <dbReference type="ARBA" id="ARBA00005964"/>
    </source>
</evidence>
<dbReference type="GO" id="GO:0052689">
    <property type="term" value="F:carboxylic ester hydrolase activity"/>
    <property type="evidence" value="ECO:0007669"/>
    <property type="project" value="UniProtKB-KW"/>
</dbReference>
<keyword evidence="5" id="KW-0325">Glycoprotein</keyword>
<dbReference type="KEGG" id="tnl:113502561"/>
<dbReference type="Gene3D" id="3.40.50.1820">
    <property type="entry name" value="alpha/beta hydrolase"/>
    <property type="match status" value="1"/>
</dbReference>
<keyword evidence="2" id="KW-0719">Serine esterase</keyword>
<name>A0A7E5WGX5_TRINI</name>
<feature type="domain" description="Carboxylesterase type B" evidence="7">
    <location>
        <begin position="22"/>
        <end position="529"/>
    </location>
</feature>
<evidence type="ECO:0000256" key="2">
    <source>
        <dbReference type="ARBA" id="ARBA00022487"/>
    </source>
</evidence>
<dbReference type="EC" id="3.1.1.-" evidence="6"/>
<comment type="similarity">
    <text evidence="1 6">Belongs to the type-B carboxylesterase/lipase family.</text>
</comment>
<dbReference type="InParanoid" id="A0A7E5WGX5"/>
<dbReference type="RefSeq" id="XP_026739975.1">
    <property type="nucleotide sequence ID" value="XM_026884174.1"/>
</dbReference>
<dbReference type="SUPFAM" id="SSF53474">
    <property type="entry name" value="alpha/beta-Hydrolases"/>
    <property type="match status" value="1"/>
</dbReference>
<dbReference type="InterPro" id="IPR019826">
    <property type="entry name" value="Carboxylesterase_B_AS"/>
</dbReference>
<dbReference type="AlphaFoldDB" id="A0A7E5WGX5"/>
<sequence>MRNKKYGILFSLFAMNLVDQPAPEVKIDQGMLSGKINGDGTVFEYVGIPYATTNMESRFKAPLPPPKWDGVFKAVDEIHQCPQNTPLGVRGTEDCLKINVYVPAHAEGPLPVMVYIHGGAFILGDGGKLIYGPDFLVKQNVILVTFNYRLGILGFLCLGTEDAPGNAGLKDQLAALRWIKNNISAFGGDPDNVTIFGTSAGAASVSILLASETTNGLFKRAIMHSGTSITSWATSYDPLLIARKHAKLLGFDSKEPKELYDLFSKMPYEDLLSVLSAFTLVSIVNQKLMHVPCVEKSFPEIEPILTELPYNLITKNPKNISLMYSSTDKEGYFFVNDETEESLKMNNEKTMYGDNLIFKTEQEEKEVDRKVKEYYFGKTEISHNNIMNLSQLYTDIYFEVPAAIESEIYARNIDAPVYYYYFTYDGDRNLVKKSTKYKNEPGACHGDDLLYIFNGMILPYRIKERDQIIIDWMAKLLTNFAKYGDPTPNTSNDLPVKWVPHSKNKINILEINKELKMTSLPNPGAYQFWKEIYDKYRNVKVNL</sequence>
<evidence type="ECO:0000256" key="5">
    <source>
        <dbReference type="ARBA" id="ARBA00023180"/>
    </source>
</evidence>
<protein>
    <recommendedName>
        <fullName evidence="6">Carboxylic ester hydrolase</fullName>
        <ecNumber evidence="6">3.1.1.-</ecNumber>
    </recommendedName>
</protein>
<evidence type="ECO:0000259" key="7">
    <source>
        <dbReference type="Pfam" id="PF00135"/>
    </source>
</evidence>
<dbReference type="InterPro" id="IPR029058">
    <property type="entry name" value="AB_hydrolase_fold"/>
</dbReference>
<dbReference type="PROSITE" id="PS00122">
    <property type="entry name" value="CARBOXYLESTERASE_B_1"/>
    <property type="match status" value="1"/>
</dbReference>
<evidence type="ECO:0000256" key="3">
    <source>
        <dbReference type="ARBA" id="ARBA00022801"/>
    </source>
</evidence>
<dbReference type="InterPro" id="IPR002018">
    <property type="entry name" value="CarbesteraseB"/>
</dbReference>
<keyword evidence="4" id="KW-1015">Disulfide bond</keyword>
<dbReference type="Proteomes" id="UP000322000">
    <property type="component" value="Chromosome 17"/>
</dbReference>
<reference evidence="9" key="1">
    <citation type="submission" date="2025-08" db="UniProtKB">
        <authorList>
            <consortium name="RefSeq"/>
        </authorList>
    </citation>
    <scope>IDENTIFICATION</scope>
</reference>
<keyword evidence="8" id="KW-1185">Reference proteome</keyword>
<dbReference type="PANTHER" id="PTHR43142:SF1">
    <property type="entry name" value="CARBOXYLIC ESTER HYDROLASE"/>
    <property type="match status" value="1"/>
</dbReference>
<organism evidence="8 9">
    <name type="scientific">Trichoplusia ni</name>
    <name type="common">Cabbage looper</name>
    <dbReference type="NCBI Taxonomy" id="7111"/>
    <lineage>
        <taxon>Eukaryota</taxon>
        <taxon>Metazoa</taxon>
        <taxon>Ecdysozoa</taxon>
        <taxon>Arthropoda</taxon>
        <taxon>Hexapoda</taxon>
        <taxon>Insecta</taxon>
        <taxon>Pterygota</taxon>
        <taxon>Neoptera</taxon>
        <taxon>Endopterygota</taxon>
        <taxon>Lepidoptera</taxon>
        <taxon>Glossata</taxon>
        <taxon>Ditrysia</taxon>
        <taxon>Noctuoidea</taxon>
        <taxon>Noctuidae</taxon>
        <taxon>Plusiinae</taxon>
        <taxon>Trichoplusia</taxon>
    </lineage>
</organism>
<keyword evidence="3 6" id="KW-0378">Hydrolase</keyword>
<gene>
    <name evidence="9" type="primary">LOC113502561</name>
</gene>
<evidence type="ECO:0000256" key="4">
    <source>
        <dbReference type="ARBA" id="ARBA00023157"/>
    </source>
</evidence>
<dbReference type="PANTHER" id="PTHR43142">
    <property type="entry name" value="CARBOXYLIC ESTER HYDROLASE"/>
    <property type="match status" value="1"/>
</dbReference>
<proteinExistence type="inferred from homology"/>
<evidence type="ECO:0000313" key="9">
    <source>
        <dbReference type="RefSeq" id="XP_026739975.1"/>
    </source>
</evidence>
<dbReference type="GeneID" id="113502561"/>
<evidence type="ECO:0000256" key="6">
    <source>
        <dbReference type="RuleBase" id="RU361235"/>
    </source>
</evidence>
<dbReference type="OrthoDB" id="19653at2759"/>
<accession>A0A7E5WGX5</accession>